<accession>G4D169</accession>
<dbReference type="Proteomes" id="UP000003422">
    <property type="component" value="Unassembled WGS sequence"/>
</dbReference>
<reference evidence="1 2" key="1">
    <citation type="submission" date="2011-06" db="EMBL/GenBank/DDBJ databases">
        <authorList>
            <person name="Muzny D."/>
            <person name="Qin X."/>
            <person name="Deng J."/>
            <person name="Jiang H."/>
            <person name="Liu Y."/>
            <person name="Qu J."/>
            <person name="Song X.-Z."/>
            <person name="Zhang L."/>
            <person name="Thornton R."/>
            <person name="Coyle M."/>
            <person name="Francisco L."/>
            <person name="Jackson L."/>
            <person name="Javaid M."/>
            <person name="Korchina V."/>
            <person name="Kovar C."/>
            <person name="Mata R."/>
            <person name="Mathew T."/>
            <person name="Ngo R."/>
            <person name="Nguyen L."/>
            <person name="Nguyen N."/>
            <person name="Okwuonu G."/>
            <person name="Ongeri F."/>
            <person name="Pham C."/>
            <person name="Simmons D."/>
            <person name="Wilczek-Boney K."/>
            <person name="Hale W."/>
            <person name="Jakkamsetti A."/>
            <person name="Pham P."/>
            <person name="Ruth R."/>
            <person name="San Lucas F."/>
            <person name="Warren J."/>
            <person name="Zhang J."/>
            <person name="Zhao Z."/>
            <person name="Zhou C."/>
            <person name="Zhu D."/>
            <person name="Lee S."/>
            <person name="Bess C."/>
            <person name="Blankenburg K."/>
            <person name="Forbes L."/>
            <person name="Fu Q."/>
            <person name="Gubbala S."/>
            <person name="Hirani K."/>
            <person name="Jayaseelan J.C."/>
            <person name="Lara F."/>
            <person name="Munidasa M."/>
            <person name="Palculict T."/>
            <person name="Patil S."/>
            <person name="Pu L.-L."/>
            <person name="Saada N."/>
            <person name="Tang L."/>
            <person name="Weissenberger G."/>
            <person name="Zhu Y."/>
            <person name="Hemphill L."/>
            <person name="Shang Y."/>
            <person name="Youmans B."/>
            <person name="Ayvaz T."/>
            <person name="Ross M."/>
            <person name="Santibanez J."/>
            <person name="Aqrawi P."/>
            <person name="Gross S."/>
            <person name="Joshi V."/>
            <person name="Fowler G."/>
            <person name="Nazareth L."/>
            <person name="Reid J."/>
            <person name="Worley K."/>
            <person name="Petrosino J."/>
            <person name="Highlander S."/>
            <person name="Gibbs R."/>
        </authorList>
    </citation>
    <scope>NUCLEOTIDE SEQUENCE [LARGE SCALE GENOMIC DNA]</scope>
    <source>
        <strain evidence="1 2">ATCC 29427</strain>
    </source>
</reference>
<dbReference type="AlphaFoldDB" id="G4D169"/>
<proteinExistence type="predicted"/>
<protein>
    <submittedName>
        <fullName evidence="1">Transposase</fullName>
    </submittedName>
</protein>
<sequence length="48" mass="5746">MNTIEQIWKQIRSMGFKNELFHLLVDVVDVLLETINTKEKIKNITRMN</sequence>
<keyword evidence="2" id="KW-1185">Reference proteome</keyword>
<organism evidence="1 2">
    <name type="scientific">Peptoniphilus indolicus ATCC 29427</name>
    <dbReference type="NCBI Taxonomy" id="997350"/>
    <lineage>
        <taxon>Bacteria</taxon>
        <taxon>Bacillati</taxon>
        <taxon>Bacillota</taxon>
        <taxon>Tissierellia</taxon>
        <taxon>Tissierellales</taxon>
        <taxon>Peptoniphilaceae</taxon>
        <taxon>Peptoniphilus</taxon>
    </lineage>
</organism>
<evidence type="ECO:0000313" key="1">
    <source>
        <dbReference type="EMBL" id="EGY80746.1"/>
    </source>
</evidence>
<dbReference type="EMBL" id="AGBB01000013">
    <property type="protein sequence ID" value="EGY80746.1"/>
    <property type="molecule type" value="Genomic_DNA"/>
</dbReference>
<gene>
    <name evidence="1" type="ORF">HMPREF9129_0149</name>
</gene>
<evidence type="ECO:0000313" key="2">
    <source>
        <dbReference type="Proteomes" id="UP000003422"/>
    </source>
</evidence>
<comment type="caution">
    <text evidence="1">The sequence shown here is derived from an EMBL/GenBank/DDBJ whole genome shotgun (WGS) entry which is preliminary data.</text>
</comment>
<dbReference type="HOGENOM" id="CLU_3156061_0_0_9"/>
<dbReference type="STRING" id="997350.HMPREF9129_0149"/>
<name>G4D169_9FIRM</name>